<organism evidence="1 2">
    <name type="scientific">Pseudomonas syringae pv. primulae</name>
    <dbReference type="NCBI Taxonomy" id="251707"/>
    <lineage>
        <taxon>Bacteria</taxon>
        <taxon>Pseudomonadati</taxon>
        <taxon>Pseudomonadota</taxon>
        <taxon>Gammaproteobacteria</taxon>
        <taxon>Pseudomonadales</taxon>
        <taxon>Pseudomonadaceae</taxon>
        <taxon>Pseudomonas</taxon>
    </lineage>
</organism>
<evidence type="ECO:0000313" key="1">
    <source>
        <dbReference type="EMBL" id="KPY37367.1"/>
    </source>
</evidence>
<gene>
    <name evidence="1" type="ORF">ALO52_200018</name>
</gene>
<dbReference type="EMBL" id="LJRC01000117">
    <property type="protein sequence ID" value="KPY37367.1"/>
    <property type="molecule type" value="Genomic_DNA"/>
</dbReference>
<name>A0A0P9YHT3_9PSED</name>
<protein>
    <submittedName>
        <fullName evidence="1">Short-chain dehydrogenase</fullName>
    </submittedName>
</protein>
<evidence type="ECO:0000313" key="2">
    <source>
        <dbReference type="Proteomes" id="UP000050562"/>
    </source>
</evidence>
<comment type="caution">
    <text evidence="1">The sequence shown here is derived from an EMBL/GenBank/DDBJ whole genome shotgun (WGS) entry which is preliminary data.</text>
</comment>
<dbReference type="PATRIC" id="fig|251707.3.peg.4166"/>
<dbReference type="Proteomes" id="UP000050562">
    <property type="component" value="Unassembled WGS sequence"/>
</dbReference>
<proteinExistence type="predicted"/>
<accession>A0A0P9YHT3</accession>
<dbReference type="AlphaFoldDB" id="A0A0P9YHT3"/>
<reference evidence="1 2" key="1">
    <citation type="submission" date="2015-09" db="EMBL/GenBank/DDBJ databases">
        <title>Genome announcement of multiple Pseudomonas syringae strains.</title>
        <authorList>
            <person name="Thakur S."/>
            <person name="Wang P.W."/>
            <person name="Gong Y."/>
            <person name="Weir B.S."/>
            <person name="Guttman D.S."/>
        </authorList>
    </citation>
    <scope>NUCLEOTIDE SEQUENCE [LARGE SCALE GENOMIC DNA]</scope>
    <source>
        <strain evidence="1 2">ICMP3956</strain>
    </source>
</reference>
<sequence length="97" mass="10984">MLLSKHHMAPALQQLYFHPRAGKLNDNVYGVRQCSAHPLRSERKEKEILEKIQIARATHATDCEGVPGVTKLQGVRRLVIDDLDLESRTKIDISVNN</sequence>